<organism evidence="1 2">
    <name type="scientific">Caenorhabditis auriculariae</name>
    <dbReference type="NCBI Taxonomy" id="2777116"/>
    <lineage>
        <taxon>Eukaryota</taxon>
        <taxon>Metazoa</taxon>
        <taxon>Ecdysozoa</taxon>
        <taxon>Nematoda</taxon>
        <taxon>Chromadorea</taxon>
        <taxon>Rhabditida</taxon>
        <taxon>Rhabditina</taxon>
        <taxon>Rhabditomorpha</taxon>
        <taxon>Rhabditoidea</taxon>
        <taxon>Rhabditidae</taxon>
        <taxon>Peloderinae</taxon>
        <taxon>Caenorhabditis</taxon>
    </lineage>
</organism>
<protein>
    <recommendedName>
        <fullName evidence="3">DUF281 domain-containing protein</fullName>
    </recommendedName>
</protein>
<evidence type="ECO:0000313" key="2">
    <source>
        <dbReference type="Proteomes" id="UP000835052"/>
    </source>
</evidence>
<dbReference type="EMBL" id="CAJGYM010000041">
    <property type="protein sequence ID" value="CAD6194123.1"/>
    <property type="molecule type" value="Genomic_DNA"/>
</dbReference>
<proteinExistence type="predicted"/>
<dbReference type="Proteomes" id="UP000835052">
    <property type="component" value="Unassembled WGS sequence"/>
</dbReference>
<sequence>MKIEDGCNFFDITCTATIPTCTAVISYTTVNGVSSGFGVGSVQNTFRCTVNGQLTAEFDKPTDVVSEVFCGQQC</sequence>
<name>A0A8S1HCE6_9PELO</name>
<keyword evidence="2" id="KW-1185">Reference proteome</keyword>
<accession>A0A8S1HCE6</accession>
<evidence type="ECO:0008006" key="3">
    <source>
        <dbReference type="Google" id="ProtNLM"/>
    </source>
</evidence>
<reference evidence="1" key="1">
    <citation type="submission" date="2020-10" db="EMBL/GenBank/DDBJ databases">
        <authorList>
            <person name="Kikuchi T."/>
        </authorList>
    </citation>
    <scope>NUCLEOTIDE SEQUENCE</scope>
    <source>
        <strain evidence="1">NKZ352</strain>
    </source>
</reference>
<dbReference type="AlphaFoldDB" id="A0A8S1HCE6"/>
<gene>
    <name evidence="1" type="ORF">CAUJ_LOCUS10042</name>
</gene>
<evidence type="ECO:0000313" key="1">
    <source>
        <dbReference type="EMBL" id="CAD6194123.1"/>
    </source>
</evidence>
<comment type="caution">
    <text evidence="1">The sequence shown here is derived from an EMBL/GenBank/DDBJ whole genome shotgun (WGS) entry which is preliminary data.</text>
</comment>